<sequence length="172" mass="19520">MISHKQLLRGYGRSASRGIRHLRVHTSCRSNFGCKSMAAEETTSISFTGVHHVAVICKNLEESMDFYQRILGLPVNPDRPHDKLPYRGAWLMIGPEMVHLMELPNPDPLEGRPEHGGRDRHFCAGIQCLRPLIAKLEAEGIKYTMSKSGRPAAFFRDPDMNTLEVVEIEPWR</sequence>
<dbReference type="InterPro" id="IPR037523">
    <property type="entry name" value="VOC_core"/>
</dbReference>
<accession>A0A250X9Y3</accession>
<dbReference type="AlphaFoldDB" id="A0A250X9Y3"/>
<dbReference type="InterPro" id="IPR050383">
    <property type="entry name" value="GlyoxalaseI/FosfomycinResist"/>
</dbReference>
<protein>
    <recommendedName>
        <fullName evidence="1">VOC domain-containing protein</fullName>
    </recommendedName>
</protein>
<evidence type="ECO:0000313" key="2">
    <source>
        <dbReference type="EMBL" id="GAX79888.1"/>
    </source>
</evidence>
<dbReference type="Proteomes" id="UP000232323">
    <property type="component" value="Unassembled WGS sequence"/>
</dbReference>
<evidence type="ECO:0000313" key="3">
    <source>
        <dbReference type="Proteomes" id="UP000232323"/>
    </source>
</evidence>
<reference evidence="2 3" key="1">
    <citation type="submission" date="2017-08" db="EMBL/GenBank/DDBJ databases">
        <title>Acidophilic green algal genome provides insights into adaptation to an acidic environment.</title>
        <authorList>
            <person name="Hirooka S."/>
            <person name="Hirose Y."/>
            <person name="Kanesaki Y."/>
            <person name="Higuchi S."/>
            <person name="Fujiwara T."/>
            <person name="Onuma R."/>
            <person name="Era A."/>
            <person name="Ohbayashi R."/>
            <person name="Uzuka A."/>
            <person name="Nozaki H."/>
            <person name="Yoshikawa H."/>
            <person name="Miyagishima S.Y."/>
        </authorList>
    </citation>
    <scope>NUCLEOTIDE SEQUENCE [LARGE SCALE GENOMIC DNA]</scope>
    <source>
        <strain evidence="2 3">NIES-2499</strain>
    </source>
</reference>
<dbReference type="PANTHER" id="PTHR21366">
    <property type="entry name" value="GLYOXALASE FAMILY PROTEIN"/>
    <property type="match status" value="1"/>
</dbReference>
<dbReference type="EMBL" id="BEGY01000046">
    <property type="protein sequence ID" value="GAX79888.1"/>
    <property type="molecule type" value="Genomic_DNA"/>
</dbReference>
<organism evidence="2 3">
    <name type="scientific">Chlamydomonas eustigma</name>
    <dbReference type="NCBI Taxonomy" id="1157962"/>
    <lineage>
        <taxon>Eukaryota</taxon>
        <taxon>Viridiplantae</taxon>
        <taxon>Chlorophyta</taxon>
        <taxon>core chlorophytes</taxon>
        <taxon>Chlorophyceae</taxon>
        <taxon>CS clade</taxon>
        <taxon>Chlamydomonadales</taxon>
        <taxon>Chlamydomonadaceae</taxon>
        <taxon>Chlamydomonas</taxon>
    </lineage>
</organism>
<dbReference type="PROSITE" id="PS51819">
    <property type="entry name" value="VOC"/>
    <property type="match status" value="1"/>
</dbReference>
<comment type="caution">
    <text evidence="2">The sequence shown here is derived from an EMBL/GenBank/DDBJ whole genome shotgun (WGS) entry which is preliminary data.</text>
</comment>
<feature type="domain" description="VOC" evidence="1">
    <location>
        <begin position="49"/>
        <end position="172"/>
    </location>
</feature>
<dbReference type="PANTHER" id="PTHR21366:SF22">
    <property type="entry name" value="VOC DOMAIN-CONTAINING PROTEIN"/>
    <property type="match status" value="1"/>
</dbReference>
<dbReference type="OrthoDB" id="5371818at2759"/>
<dbReference type="CDD" id="cd07245">
    <property type="entry name" value="VOC_like"/>
    <property type="match status" value="1"/>
</dbReference>
<keyword evidence="3" id="KW-1185">Reference proteome</keyword>
<dbReference type="Pfam" id="PF00903">
    <property type="entry name" value="Glyoxalase"/>
    <property type="match status" value="1"/>
</dbReference>
<proteinExistence type="predicted"/>
<dbReference type="InterPro" id="IPR029068">
    <property type="entry name" value="Glyas_Bleomycin-R_OHBP_Dase"/>
</dbReference>
<evidence type="ECO:0000259" key="1">
    <source>
        <dbReference type="PROSITE" id="PS51819"/>
    </source>
</evidence>
<name>A0A250X9Y3_9CHLO</name>
<dbReference type="SUPFAM" id="SSF54593">
    <property type="entry name" value="Glyoxalase/Bleomycin resistance protein/Dihydroxybiphenyl dioxygenase"/>
    <property type="match status" value="1"/>
</dbReference>
<dbReference type="InterPro" id="IPR004360">
    <property type="entry name" value="Glyas_Fos-R_dOase_dom"/>
</dbReference>
<gene>
    <name evidence="2" type="ORF">CEUSTIGMA_g7328.t1</name>
</gene>
<dbReference type="Gene3D" id="3.10.180.10">
    <property type="entry name" value="2,3-Dihydroxybiphenyl 1,2-Dioxygenase, domain 1"/>
    <property type="match status" value="1"/>
</dbReference>